<evidence type="ECO:0000256" key="15">
    <source>
        <dbReference type="ARBA" id="ARBA00023304"/>
    </source>
</evidence>
<dbReference type="SUPFAM" id="SSF53732">
    <property type="entry name" value="Aconitase iron-sulfur domain"/>
    <property type="match status" value="1"/>
</dbReference>
<dbReference type="RefSeq" id="XP_005838997.1">
    <property type="nucleotide sequence ID" value="XM_005838940.1"/>
</dbReference>
<evidence type="ECO:0000256" key="13">
    <source>
        <dbReference type="ARBA" id="ARBA00023014"/>
    </source>
</evidence>
<dbReference type="NCBIfam" id="NF002458">
    <property type="entry name" value="PRK01641.1"/>
    <property type="match status" value="1"/>
</dbReference>
<evidence type="ECO:0000259" key="20">
    <source>
        <dbReference type="Pfam" id="PF00330"/>
    </source>
</evidence>
<feature type="signal peptide" evidence="19">
    <location>
        <begin position="1"/>
        <end position="20"/>
    </location>
</feature>
<dbReference type="NCBIfam" id="NF004016">
    <property type="entry name" value="PRK05478.1"/>
    <property type="match status" value="1"/>
</dbReference>
<evidence type="ECO:0000256" key="8">
    <source>
        <dbReference type="ARBA" id="ARBA00022430"/>
    </source>
</evidence>
<evidence type="ECO:0000256" key="9">
    <source>
        <dbReference type="ARBA" id="ARBA00022485"/>
    </source>
</evidence>
<dbReference type="NCBIfam" id="TIGR00170">
    <property type="entry name" value="leuC"/>
    <property type="match status" value="1"/>
</dbReference>
<dbReference type="GO" id="GO:0009098">
    <property type="term" value="P:L-leucine biosynthetic process"/>
    <property type="evidence" value="ECO:0007669"/>
    <property type="project" value="UniProtKB-UniPathway"/>
</dbReference>
<feature type="chain" id="PRO_5008771784" description="3-isopropylmalate dehydratase" evidence="19">
    <location>
        <begin position="21"/>
        <end position="776"/>
    </location>
</feature>
<dbReference type="HAMAP" id="MF_01026">
    <property type="entry name" value="LeuC_type1"/>
    <property type="match status" value="1"/>
</dbReference>
<dbReference type="Pfam" id="PF00694">
    <property type="entry name" value="Aconitase_C"/>
    <property type="match status" value="1"/>
</dbReference>
<reference evidence="23" key="3">
    <citation type="submission" date="2016-03" db="UniProtKB">
        <authorList>
            <consortium name="EnsemblProtists"/>
        </authorList>
    </citation>
    <scope>IDENTIFICATION</scope>
</reference>
<comment type="catalytic activity">
    <reaction evidence="1">
        <text>(2R,3S)-3-isopropylmalate = (2S)-2-isopropylmalate</text>
        <dbReference type="Rhea" id="RHEA:32287"/>
        <dbReference type="ChEBI" id="CHEBI:1178"/>
        <dbReference type="ChEBI" id="CHEBI:35121"/>
        <dbReference type="EC" id="4.2.1.33"/>
    </reaction>
</comment>
<dbReference type="InterPro" id="IPR033940">
    <property type="entry name" value="IPMI_Swivel"/>
</dbReference>
<dbReference type="EC" id="4.2.1.33" evidence="6"/>
<dbReference type="InterPro" id="IPR015931">
    <property type="entry name" value="Acnase/IPM_dHydase_lsu_aba_1/3"/>
</dbReference>
<evidence type="ECO:0000256" key="3">
    <source>
        <dbReference type="ARBA" id="ARBA00002695"/>
    </source>
</evidence>
<dbReference type="AlphaFoldDB" id="L1JUB8"/>
<keyword evidence="15" id="KW-0100">Branched-chain amino acid biosynthesis</keyword>
<dbReference type="EnsemblProtists" id="EKX52017">
    <property type="protein sequence ID" value="EKX52017"/>
    <property type="gene ID" value="GUITHDRAFT_92507"/>
</dbReference>
<dbReference type="FunFam" id="3.30.499.10:FF:000006">
    <property type="entry name" value="3-isopropylmalate dehydratase large subunit"/>
    <property type="match status" value="1"/>
</dbReference>
<feature type="region of interest" description="Disordered" evidence="18">
    <location>
        <begin position="366"/>
        <end position="390"/>
    </location>
</feature>
<dbReference type="EMBL" id="JH992974">
    <property type="protein sequence ID" value="EKX52017.1"/>
    <property type="molecule type" value="Genomic_DNA"/>
</dbReference>
<dbReference type="PANTHER" id="PTHR43822">
    <property type="entry name" value="HOMOACONITASE, MITOCHONDRIAL-RELATED"/>
    <property type="match status" value="1"/>
</dbReference>
<evidence type="ECO:0000256" key="5">
    <source>
        <dbReference type="ARBA" id="ARBA00007185"/>
    </source>
</evidence>
<comment type="function">
    <text evidence="3">Catalyzes the isomerization between 2-isopropylmalate and 3-isopropylmalate, via the formation of 2-isopropylmaleate.</text>
</comment>
<dbReference type="InterPro" id="IPR033941">
    <property type="entry name" value="IPMI_cat"/>
</dbReference>
<comment type="cofactor">
    <cofactor evidence="2">
        <name>[4Fe-4S] cluster</name>
        <dbReference type="ChEBI" id="CHEBI:49883"/>
    </cofactor>
</comment>
<dbReference type="SUPFAM" id="SSF52016">
    <property type="entry name" value="LeuD/IlvD-like"/>
    <property type="match status" value="1"/>
</dbReference>
<dbReference type="InterPro" id="IPR036008">
    <property type="entry name" value="Aconitase_4Fe-4S_dom"/>
</dbReference>
<dbReference type="STRING" id="905079.L1JUB8"/>
<evidence type="ECO:0000256" key="18">
    <source>
        <dbReference type="SAM" id="MobiDB-lite"/>
    </source>
</evidence>
<sequence>MWRSLVLLPLLCAITAPASAFAPSKVLAPSALAPSLRLSACPRFGVSNKGRLAVSGRSRACSVGLRVAMANQGPSTLFDKIWADHLVDESDGSSLIYIDRHLVHEVTSPQAFEGLRVAGRQVRQPGCTLATVDHNVPTTDRSMFQSVETFIKEMDSRTQVLALEQNVKEFGLAYFGMDDKRQGIVHIIGPEQGFTLPGSTVVCGDSHTATHGAFGALAFGIGTSEVEHVLATQTLPQKRPKNMKIEVKGELGAGVSSKDIILHVIGVIGTAGGTGHVIEFCGSAIEKLSMEARMSICNMAIEAGARAGMIAPDETTFEYLKGRPLAPKGAEWDKAVAYWKTLKSDSGAKYDTEVVIDAKDIQPTVTWGTSPQDTAPITGYVPDPAKESDPLRRASMERALKYMGLEPNQKLDEVKIEKVFIGSCTNGRIQDIREVAAVAKGRKVAPGVHAMVVPGSGLVKEQAIREGLDKILIEAGFDWREPGCSMCLAMNPDKLQPGERCASTSNRNFEGRQGQGGRTHLVSPVMAAAAAIEGKLTDIRKFGDLKIPTPSEETLPKSEVTRPAPRSPSPVHLKYAPGTAAPMDIQNVDTDMIIPKQFLKTIKRTGLGVSAFYEMRYDANGKENPEFVLNKAPYKQAKILVAGNNFGCGSSREHAPWAISDFGIRCIIASGFADIFFNNCFKNGMLPIVLPEAQVRVLMKDAEEAKELEVDLPNQKIVRANGESISFEVDSFRKHCLVEGLDDIGLTLQKADKIAKFEEMRDNKFSFLRGIELAKV</sequence>
<dbReference type="KEGG" id="gtt:GUITHDRAFT_92507"/>
<dbReference type="PROSITE" id="PS00450">
    <property type="entry name" value="ACONITASE_1"/>
    <property type="match status" value="1"/>
</dbReference>
<evidence type="ECO:0000256" key="19">
    <source>
        <dbReference type="SAM" id="SignalP"/>
    </source>
</evidence>
<organism evidence="22">
    <name type="scientific">Guillardia theta (strain CCMP2712)</name>
    <name type="common">Cryptophyte</name>
    <dbReference type="NCBI Taxonomy" id="905079"/>
    <lineage>
        <taxon>Eukaryota</taxon>
        <taxon>Cryptophyceae</taxon>
        <taxon>Pyrenomonadales</taxon>
        <taxon>Geminigeraceae</taxon>
        <taxon>Guillardia</taxon>
    </lineage>
</organism>
<dbReference type="GO" id="GO:0009316">
    <property type="term" value="C:3-isopropylmalate dehydratase complex"/>
    <property type="evidence" value="ECO:0007669"/>
    <property type="project" value="InterPro"/>
</dbReference>
<dbReference type="HOGENOM" id="CLU_006714_1_2_1"/>
<keyword evidence="10" id="KW-0028">Amino-acid biosynthesis</keyword>
<dbReference type="CDD" id="cd01577">
    <property type="entry name" value="IPMI_Swivel"/>
    <property type="match status" value="1"/>
</dbReference>
<evidence type="ECO:0000313" key="22">
    <source>
        <dbReference type="EMBL" id="EKX52017.1"/>
    </source>
</evidence>
<dbReference type="OrthoDB" id="2279155at2759"/>
<dbReference type="Gene3D" id="3.30.499.10">
    <property type="entry name" value="Aconitase, domain 3"/>
    <property type="match status" value="2"/>
</dbReference>
<evidence type="ECO:0000259" key="21">
    <source>
        <dbReference type="Pfam" id="PF00694"/>
    </source>
</evidence>
<dbReference type="FunFam" id="3.20.19.10:FF:000003">
    <property type="entry name" value="3-isopropylmalate dehydratase small subunit"/>
    <property type="match status" value="1"/>
</dbReference>
<feature type="region of interest" description="Disordered" evidence="18">
    <location>
        <begin position="547"/>
        <end position="571"/>
    </location>
</feature>
<dbReference type="PaxDb" id="55529-EKX52017"/>
<evidence type="ECO:0000256" key="1">
    <source>
        <dbReference type="ARBA" id="ARBA00000491"/>
    </source>
</evidence>
<dbReference type="Gene3D" id="3.20.19.10">
    <property type="entry name" value="Aconitase, domain 4"/>
    <property type="match status" value="1"/>
</dbReference>
<keyword evidence="8" id="KW-0432">Leucine biosynthesis</keyword>
<keyword evidence="12" id="KW-0408">Iron</keyword>
<dbReference type="InterPro" id="IPR004431">
    <property type="entry name" value="3-IsopropMal_deHydase_ssu"/>
</dbReference>
<dbReference type="InterPro" id="IPR000573">
    <property type="entry name" value="AconitaseA/IPMdHydase_ssu_swvl"/>
</dbReference>
<gene>
    <name evidence="22" type="ORF">GUITHDRAFT_92507</name>
</gene>
<dbReference type="eggNOG" id="KOG0454">
    <property type="taxonomic scope" value="Eukaryota"/>
</dbReference>
<accession>L1JUB8</accession>
<evidence type="ECO:0000256" key="7">
    <source>
        <dbReference type="ARBA" id="ARBA00014371"/>
    </source>
</evidence>
<dbReference type="GO" id="GO:0051539">
    <property type="term" value="F:4 iron, 4 sulfur cluster binding"/>
    <property type="evidence" value="ECO:0007669"/>
    <property type="project" value="UniProtKB-KW"/>
</dbReference>
<dbReference type="PROSITE" id="PS01244">
    <property type="entry name" value="ACONITASE_2"/>
    <property type="match status" value="1"/>
</dbReference>
<dbReference type="InterPro" id="IPR015928">
    <property type="entry name" value="Aconitase/3IPM_dehydase_swvl"/>
</dbReference>
<feature type="compositionally biased region" description="Polar residues" evidence="18">
    <location>
        <begin position="366"/>
        <end position="375"/>
    </location>
</feature>
<evidence type="ECO:0000256" key="14">
    <source>
        <dbReference type="ARBA" id="ARBA00023239"/>
    </source>
</evidence>
<evidence type="ECO:0000256" key="4">
    <source>
        <dbReference type="ARBA" id="ARBA00004729"/>
    </source>
</evidence>
<dbReference type="NCBIfam" id="NF009116">
    <property type="entry name" value="PRK12466.1"/>
    <property type="match status" value="1"/>
</dbReference>
<evidence type="ECO:0000256" key="10">
    <source>
        <dbReference type="ARBA" id="ARBA00022605"/>
    </source>
</evidence>
<keyword evidence="13" id="KW-0411">Iron-sulfur</keyword>
<comment type="similarity">
    <text evidence="5">Belongs to the aconitase/IPM isomerase family.</text>
</comment>
<keyword evidence="11" id="KW-0479">Metal-binding</keyword>
<feature type="domain" description="Aconitase A/isopropylmalate dehydratase small subunit swivel" evidence="21">
    <location>
        <begin position="576"/>
        <end position="692"/>
    </location>
</feature>
<dbReference type="GO" id="GO:0003861">
    <property type="term" value="F:3-isopropylmalate dehydratase activity"/>
    <property type="evidence" value="ECO:0007669"/>
    <property type="project" value="UniProtKB-EC"/>
</dbReference>
<reference evidence="22 24" key="1">
    <citation type="journal article" date="2012" name="Nature">
        <title>Algal genomes reveal evolutionary mosaicism and the fate of nucleomorphs.</title>
        <authorList>
            <consortium name="DOE Joint Genome Institute"/>
            <person name="Curtis B.A."/>
            <person name="Tanifuji G."/>
            <person name="Burki F."/>
            <person name="Gruber A."/>
            <person name="Irimia M."/>
            <person name="Maruyama S."/>
            <person name="Arias M.C."/>
            <person name="Ball S.G."/>
            <person name="Gile G.H."/>
            <person name="Hirakawa Y."/>
            <person name="Hopkins J.F."/>
            <person name="Kuo A."/>
            <person name="Rensing S.A."/>
            <person name="Schmutz J."/>
            <person name="Symeonidi A."/>
            <person name="Elias M."/>
            <person name="Eveleigh R.J."/>
            <person name="Herman E.K."/>
            <person name="Klute M.J."/>
            <person name="Nakayama T."/>
            <person name="Obornik M."/>
            <person name="Reyes-Prieto A."/>
            <person name="Armbrust E.V."/>
            <person name="Aves S.J."/>
            <person name="Beiko R.G."/>
            <person name="Coutinho P."/>
            <person name="Dacks J.B."/>
            <person name="Durnford D.G."/>
            <person name="Fast N.M."/>
            <person name="Green B.R."/>
            <person name="Grisdale C.J."/>
            <person name="Hempel F."/>
            <person name="Henrissat B."/>
            <person name="Hoppner M.P."/>
            <person name="Ishida K."/>
            <person name="Kim E."/>
            <person name="Koreny L."/>
            <person name="Kroth P.G."/>
            <person name="Liu Y."/>
            <person name="Malik S.B."/>
            <person name="Maier U.G."/>
            <person name="McRose D."/>
            <person name="Mock T."/>
            <person name="Neilson J.A."/>
            <person name="Onodera N.T."/>
            <person name="Poole A.M."/>
            <person name="Pritham E.J."/>
            <person name="Richards T.A."/>
            <person name="Rocap G."/>
            <person name="Roy S.W."/>
            <person name="Sarai C."/>
            <person name="Schaack S."/>
            <person name="Shirato S."/>
            <person name="Slamovits C.H."/>
            <person name="Spencer D.F."/>
            <person name="Suzuki S."/>
            <person name="Worden A.Z."/>
            <person name="Zauner S."/>
            <person name="Barry K."/>
            <person name="Bell C."/>
            <person name="Bharti A.K."/>
            <person name="Crow J.A."/>
            <person name="Grimwood J."/>
            <person name="Kramer R."/>
            <person name="Lindquist E."/>
            <person name="Lucas S."/>
            <person name="Salamov A."/>
            <person name="McFadden G.I."/>
            <person name="Lane C.E."/>
            <person name="Keeling P.J."/>
            <person name="Gray M.W."/>
            <person name="Grigoriev I.V."/>
            <person name="Archibald J.M."/>
        </authorList>
    </citation>
    <scope>NUCLEOTIDE SEQUENCE</scope>
    <source>
        <strain evidence="22 24">CCMP2712</strain>
    </source>
</reference>
<comment type="pathway">
    <text evidence="4">Amino-acid biosynthesis; L-leucine biosynthesis; L-leucine from 3-methyl-2-oxobutanoate: step 2/4.</text>
</comment>
<evidence type="ECO:0000256" key="2">
    <source>
        <dbReference type="ARBA" id="ARBA00001966"/>
    </source>
</evidence>
<evidence type="ECO:0000256" key="11">
    <source>
        <dbReference type="ARBA" id="ARBA00022723"/>
    </source>
</evidence>
<name>L1JUB8_GUITC</name>
<evidence type="ECO:0000256" key="12">
    <source>
        <dbReference type="ARBA" id="ARBA00023004"/>
    </source>
</evidence>
<dbReference type="GeneID" id="17308638"/>
<keyword evidence="19" id="KW-0732">Signal</keyword>
<evidence type="ECO:0000256" key="6">
    <source>
        <dbReference type="ARBA" id="ARBA00011998"/>
    </source>
</evidence>
<keyword evidence="24" id="KW-1185">Reference proteome</keyword>
<dbReference type="PANTHER" id="PTHR43822:SF9">
    <property type="entry name" value="3-ISOPROPYLMALATE DEHYDRATASE"/>
    <property type="match status" value="1"/>
</dbReference>
<evidence type="ECO:0000313" key="23">
    <source>
        <dbReference type="EnsemblProtists" id="EKX52017"/>
    </source>
</evidence>
<feature type="region of interest" description="Disordered" evidence="18">
    <location>
        <begin position="498"/>
        <end position="518"/>
    </location>
</feature>
<dbReference type="PRINTS" id="PR00415">
    <property type="entry name" value="ACONITASE"/>
</dbReference>
<dbReference type="InterPro" id="IPR018136">
    <property type="entry name" value="Aconitase_4Fe-4S_BS"/>
</dbReference>
<dbReference type="Proteomes" id="UP000011087">
    <property type="component" value="Unassembled WGS sequence"/>
</dbReference>
<protein>
    <recommendedName>
        <fullName evidence="7">3-isopropylmalate dehydratase</fullName>
        <ecNumber evidence="6">4.2.1.33</ecNumber>
    </recommendedName>
    <alternativeName>
        <fullName evidence="16">Alpha-IPM isomerase</fullName>
    </alternativeName>
    <alternativeName>
        <fullName evidence="17">Isopropylmalate isomerase</fullName>
    </alternativeName>
</protein>
<evidence type="ECO:0000256" key="16">
    <source>
        <dbReference type="ARBA" id="ARBA00031631"/>
    </source>
</evidence>
<dbReference type="OMA" id="LCDADNI"/>
<proteinExistence type="inferred from homology"/>
<feature type="domain" description="Aconitase/3-isopropylmalate dehydratase large subunit alpha/beta/alpha" evidence="20">
    <location>
        <begin position="79"/>
        <end position="534"/>
    </location>
</feature>
<dbReference type="InterPro" id="IPR004430">
    <property type="entry name" value="3-IsopropMal_deHydase_lsu"/>
</dbReference>
<dbReference type="Pfam" id="PF00330">
    <property type="entry name" value="Aconitase"/>
    <property type="match status" value="1"/>
</dbReference>
<dbReference type="CDD" id="cd01583">
    <property type="entry name" value="IPMI"/>
    <property type="match status" value="1"/>
</dbReference>
<dbReference type="InterPro" id="IPR050067">
    <property type="entry name" value="IPM_dehydratase_rel_enz"/>
</dbReference>
<reference evidence="24" key="2">
    <citation type="submission" date="2012-11" db="EMBL/GenBank/DDBJ databases">
        <authorList>
            <person name="Kuo A."/>
            <person name="Curtis B.A."/>
            <person name="Tanifuji G."/>
            <person name="Burki F."/>
            <person name="Gruber A."/>
            <person name="Irimia M."/>
            <person name="Maruyama S."/>
            <person name="Arias M.C."/>
            <person name="Ball S.G."/>
            <person name="Gile G.H."/>
            <person name="Hirakawa Y."/>
            <person name="Hopkins J.F."/>
            <person name="Rensing S.A."/>
            <person name="Schmutz J."/>
            <person name="Symeonidi A."/>
            <person name="Elias M."/>
            <person name="Eveleigh R.J."/>
            <person name="Herman E.K."/>
            <person name="Klute M.J."/>
            <person name="Nakayama T."/>
            <person name="Obornik M."/>
            <person name="Reyes-Prieto A."/>
            <person name="Armbrust E.V."/>
            <person name="Aves S.J."/>
            <person name="Beiko R.G."/>
            <person name="Coutinho P."/>
            <person name="Dacks J.B."/>
            <person name="Durnford D.G."/>
            <person name="Fast N.M."/>
            <person name="Green B.R."/>
            <person name="Grisdale C."/>
            <person name="Hempe F."/>
            <person name="Henrissat B."/>
            <person name="Hoppner M.P."/>
            <person name="Ishida K.-I."/>
            <person name="Kim E."/>
            <person name="Koreny L."/>
            <person name="Kroth P.G."/>
            <person name="Liu Y."/>
            <person name="Malik S.-B."/>
            <person name="Maier U.G."/>
            <person name="McRose D."/>
            <person name="Mock T."/>
            <person name="Neilson J.A."/>
            <person name="Onodera N.T."/>
            <person name="Poole A.M."/>
            <person name="Pritham E.J."/>
            <person name="Richards T.A."/>
            <person name="Rocap G."/>
            <person name="Roy S.W."/>
            <person name="Sarai C."/>
            <person name="Schaack S."/>
            <person name="Shirato S."/>
            <person name="Slamovits C.H."/>
            <person name="Spencer D.F."/>
            <person name="Suzuki S."/>
            <person name="Worden A.Z."/>
            <person name="Zauner S."/>
            <person name="Barry K."/>
            <person name="Bell C."/>
            <person name="Bharti A.K."/>
            <person name="Crow J.A."/>
            <person name="Grimwood J."/>
            <person name="Kramer R."/>
            <person name="Lindquist E."/>
            <person name="Lucas S."/>
            <person name="Salamov A."/>
            <person name="McFadden G.I."/>
            <person name="Lane C.E."/>
            <person name="Keeling P.J."/>
            <person name="Gray M.W."/>
            <person name="Grigoriev I.V."/>
            <person name="Archibald J.M."/>
        </authorList>
    </citation>
    <scope>NUCLEOTIDE SEQUENCE</scope>
    <source>
        <strain evidence="24">CCMP2712</strain>
    </source>
</reference>
<dbReference type="GO" id="GO:0046872">
    <property type="term" value="F:metal ion binding"/>
    <property type="evidence" value="ECO:0007669"/>
    <property type="project" value="UniProtKB-KW"/>
</dbReference>
<dbReference type="InterPro" id="IPR001030">
    <property type="entry name" value="Acoase/IPM_deHydtase_lsu_aba"/>
</dbReference>
<keyword evidence="14" id="KW-0456">Lyase</keyword>
<dbReference type="UniPathway" id="UPA00048">
    <property type="reaction ID" value="UER00071"/>
</dbReference>
<dbReference type="HAMAP" id="MF_01031">
    <property type="entry name" value="LeuD_type1"/>
    <property type="match status" value="1"/>
</dbReference>
<dbReference type="FunFam" id="3.30.499.10:FF:000007">
    <property type="entry name" value="3-isopropylmalate dehydratase large subunit"/>
    <property type="match status" value="1"/>
</dbReference>
<evidence type="ECO:0000256" key="17">
    <source>
        <dbReference type="ARBA" id="ARBA00033368"/>
    </source>
</evidence>
<keyword evidence="9" id="KW-0004">4Fe-4S</keyword>
<evidence type="ECO:0000313" key="24">
    <source>
        <dbReference type="Proteomes" id="UP000011087"/>
    </source>
</evidence>
<dbReference type="NCBIfam" id="TIGR00171">
    <property type="entry name" value="leuD"/>
    <property type="match status" value="1"/>
</dbReference>